<dbReference type="Proteomes" id="UP001303473">
    <property type="component" value="Unassembled WGS sequence"/>
</dbReference>
<dbReference type="EMBL" id="MU853804">
    <property type="protein sequence ID" value="KAK3939890.1"/>
    <property type="molecule type" value="Genomic_DNA"/>
</dbReference>
<feature type="transmembrane region" description="Helical" evidence="1">
    <location>
        <begin position="115"/>
        <end position="133"/>
    </location>
</feature>
<protein>
    <recommendedName>
        <fullName evidence="4">Transmembrane protein</fullName>
    </recommendedName>
</protein>
<keyword evidence="1" id="KW-0812">Transmembrane</keyword>
<name>A0AAN6S490_9PEZI</name>
<evidence type="ECO:0000313" key="2">
    <source>
        <dbReference type="EMBL" id="KAK3939890.1"/>
    </source>
</evidence>
<accession>A0AAN6S490</accession>
<evidence type="ECO:0000256" key="1">
    <source>
        <dbReference type="SAM" id="Phobius"/>
    </source>
</evidence>
<proteinExistence type="predicted"/>
<keyword evidence="3" id="KW-1185">Reference proteome</keyword>
<organism evidence="2 3">
    <name type="scientific">Diplogelasinospora grovesii</name>
    <dbReference type="NCBI Taxonomy" id="303347"/>
    <lineage>
        <taxon>Eukaryota</taxon>
        <taxon>Fungi</taxon>
        <taxon>Dikarya</taxon>
        <taxon>Ascomycota</taxon>
        <taxon>Pezizomycotina</taxon>
        <taxon>Sordariomycetes</taxon>
        <taxon>Sordariomycetidae</taxon>
        <taxon>Sordariales</taxon>
        <taxon>Diplogelasinosporaceae</taxon>
        <taxon>Diplogelasinospora</taxon>
    </lineage>
</organism>
<dbReference type="Gene3D" id="3.90.20.10">
    <property type="match status" value="1"/>
</dbReference>
<comment type="caution">
    <text evidence="2">The sequence shown here is derived from an EMBL/GenBank/DDBJ whole genome shotgun (WGS) entry which is preliminary data.</text>
</comment>
<evidence type="ECO:0000313" key="3">
    <source>
        <dbReference type="Proteomes" id="UP001303473"/>
    </source>
</evidence>
<gene>
    <name evidence="2" type="ORF">QBC46DRAFT_139957</name>
</gene>
<evidence type="ECO:0008006" key="4">
    <source>
        <dbReference type="Google" id="ProtNLM"/>
    </source>
</evidence>
<keyword evidence="1" id="KW-1133">Transmembrane helix</keyword>
<reference evidence="3" key="1">
    <citation type="journal article" date="2023" name="Mol. Phylogenet. Evol.">
        <title>Genome-scale phylogeny and comparative genomics of the fungal order Sordariales.</title>
        <authorList>
            <person name="Hensen N."/>
            <person name="Bonometti L."/>
            <person name="Westerberg I."/>
            <person name="Brannstrom I.O."/>
            <person name="Guillou S."/>
            <person name="Cros-Aarteil S."/>
            <person name="Calhoun S."/>
            <person name="Haridas S."/>
            <person name="Kuo A."/>
            <person name="Mondo S."/>
            <person name="Pangilinan J."/>
            <person name="Riley R."/>
            <person name="LaButti K."/>
            <person name="Andreopoulos B."/>
            <person name="Lipzen A."/>
            <person name="Chen C."/>
            <person name="Yan M."/>
            <person name="Daum C."/>
            <person name="Ng V."/>
            <person name="Clum A."/>
            <person name="Steindorff A."/>
            <person name="Ohm R.A."/>
            <person name="Martin F."/>
            <person name="Silar P."/>
            <person name="Natvig D.O."/>
            <person name="Lalanne C."/>
            <person name="Gautier V."/>
            <person name="Ament-Velasquez S.L."/>
            <person name="Kruys A."/>
            <person name="Hutchinson M.I."/>
            <person name="Powell A.J."/>
            <person name="Barry K."/>
            <person name="Miller A.N."/>
            <person name="Grigoriev I.V."/>
            <person name="Debuchy R."/>
            <person name="Gladieux P."/>
            <person name="Hiltunen Thoren M."/>
            <person name="Johannesson H."/>
        </authorList>
    </citation>
    <scope>NUCLEOTIDE SEQUENCE [LARGE SCALE GENOMIC DNA]</scope>
    <source>
        <strain evidence="3">CBS 340.73</strain>
    </source>
</reference>
<keyword evidence="1" id="KW-0472">Membrane</keyword>
<sequence>MLRRVVHFRGFPSRVFAMRSFKVIVLENEVGHHKKATWGLETDLKLRFVNIDKTFANIDKTFANIDKTFDKLDKTFDRFDIIIQKIDALPTKMEAMFEKMASAQQKQFTQSYTRGFFSVVAVASLLVGSAWVLPQNEGDRLDNEIRRRSIKDGVDRMQKSA</sequence>
<dbReference type="AlphaFoldDB" id="A0AAN6S490"/>